<feature type="compositionally biased region" description="Basic and acidic residues" evidence="1">
    <location>
        <begin position="34"/>
        <end position="58"/>
    </location>
</feature>
<feature type="compositionally biased region" description="Basic residues" evidence="1">
    <location>
        <begin position="85"/>
        <end position="100"/>
    </location>
</feature>
<reference evidence="2" key="2">
    <citation type="submission" date="2025-09" db="UniProtKB">
        <authorList>
            <consortium name="Ensembl"/>
        </authorList>
    </citation>
    <scope>IDENTIFICATION</scope>
</reference>
<name>A0A668UEV4_OREAU</name>
<evidence type="ECO:0000313" key="2">
    <source>
        <dbReference type="Ensembl" id="ENSOABP00000038316.2"/>
    </source>
</evidence>
<reference evidence="2" key="1">
    <citation type="submission" date="2025-08" db="UniProtKB">
        <authorList>
            <consortium name="Ensembl"/>
        </authorList>
    </citation>
    <scope>IDENTIFICATION</scope>
</reference>
<feature type="compositionally biased region" description="Basic and acidic residues" evidence="1">
    <location>
        <begin position="73"/>
        <end position="84"/>
    </location>
</feature>
<dbReference type="OMA" id="MPQQVNQ"/>
<accession>A0A668UEV4</accession>
<evidence type="ECO:0000256" key="1">
    <source>
        <dbReference type="SAM" id="MobiDB-lite"/>
    </source>
</evidence>
<sequence length="108" mass="12194">MPQQVNQKPRGTDPGHHYWRLDLVGLGETLDRLQDDGEAQRREKDGVDQSPHHLRSDPSEGVLVGRLGFFGHPTDHHLHDEKPKTLKKSAGLRKTKKSSRHPLVGFPV</sequence>
<evidence type="ECO:0000313" key="3">
    <source>
        <dbReference type="Proteomes" id="UP000472276"/>
    </source>
</evidence>
<proteinExistence type="predicted"/>
<feature type="region of interest" description="Disordered" evidence="1">
    <location>
        <begin position="34"/>
        <end position="108"/>
    </location>
</feature>
<keyword evidence="3" id="KW-1185">Reference proteome</keyword>
<organism evidence="2 3">
    <name type="scientific">Oreochromis aureus</name>
    <name type="common">Israeli tilapia</name>
    <name type="synonym">Chromis aureus</name>
    <dbReference type="NCBI Taxonomy" id="47969"/>
    <lineage>
        <taxon>Eukaryota</taxon>
        <taxon>Metazoa</taxon>
        <taxon>Chordata</taxon>
        <taxon>Craniata</taxon>
        <taxon>Vertebrata</taxon>
        <taxon>Euteleostomi</taxon>
        <taxon>Actinopterygii</taxon>
        <taxon>Neopterygii</taxon>
        <taxon>Teleostei</taxon>
        <taxon>Neoteleostei</taxon>
        <taxon>Acanthomorphata</taxon>
        <taxon>Ovalentaria</taxon>
        <taxon>Cichlomorphae</taxon>
        <taxon>Cichliformes</taxon>
        <taxon>Cichlidae</taxon>
        <taxon>African cichlids</taxon>
        <taxon>Pseudocrenilabrinae</taxon>
        <taxon>Oreochromini</taxon>
        <taxon>Oreochromis</taxon>
    </lineage>
</organism>
<dbReference type="Ensembl" id="ENSOABT00000039363.2">
    <property type="protein sequence ID" value="ENSOABP00000038316.2"/>
    <property type="gene ID" value="ENSOABG00000017491.2"/>
</dbReference>
<protein>
    <submittedName>
        <fullName evidence="2">Uncharacterized protein</fullName>
    </submittedName>
</protein>
<dbReference type="Proteomes" id="UP000472276">
    <property type="component" value="Unassembled WGS sequence"/>
</dbReference>
<dbReference type="AlphaFoldDB" id="A0A668UEV4"/>